<comment type="caution">
    <text evidence="2">The sequence shown here is derived from an EMBL/GenBank/DDBJ whole genome shotgun (WGS) entry which is preliminary data.</text>
</comment>
<keyword evidence="3" id="KW-1185">Reference proteome</keyword>
<dbReference type="EMBL" id="JABBWK010000106">
    <property type="protein sequence ID" value="KAG1893200.1"/>
    <property type="molecule type" value="Genomic_DNA"/>
</dbReference>
<evidence type="ECO:0000313" key="2">
    <source>
        <dbReference type="EMBL" id="KAG1893200.1"/>
    </source>
</evidence>
<dbReference type="Proteomes" id="UP001195769">
    <property type="component" value="Unassembled WGS sequence"/>
</dbReference>
<dbReference type="GeneID" id="64662646"/>
<protein>
    <submittedName>
        <fullName evidence="2">Uncharacterized protein</fullName>
    </submittedName>
</protein>
<accession>A0AAD4DSN6</accession>
<gene>
    <name evidence="2" type="ORF">F5891DRAFT_1196730</name>
</gene>
<dbReference type="Gene3D" id="3.60.130.30">
    <property type="match status" value="1"/>
</dbReference>
<evidence type="ECO:0000256" key="1">
    <source>
        <dbReference type="SAM" id="MobiDB-lite"/>
    </source>
</evidence>
<evidence type="ECO:0000313" key="3">
    <source>
        <dbReference type="Proteomes" id="UP001195769"/>
    </source>
</evidence>
<feature type="region of interest" description="Disordered" evidence="1">
    <location>
        <begin position="54"/>
        <end position="134"/>
    </location>
</feature>
<reference evidence="2" key="1">
    <citation type="journal article" date="2020" name="New Phytol.">
        <title>Comparative genomics reveals dynamic genome evolution in host specialist ectomycorrhizal fungi.</title>
        <authorList>
            <person name="Lofgren L.A."/>
            <person name="Nguyen N.H."/>
            <person name="Vilgalys R."/>
            <person name="Ruytinx J."/>
            <person name="Liao H.L."/>
            <person name="Branco S."/>
            <person name="Kuo A."/>
            <person name="LaButti K."/>
            <person name="Lipzen A."/>
            <person name="Andreopoulos W."/>
            <person name="Pangilinan J."/>
            <person name="Riley R."/>
            <person name="Hundley H."/>
            <person name="Na H."/>
            <person name="Barry K."/>
            <person name="Grigoriev I.V."/>
            <person name="Stajich J.E."/>
            <person name="Kennedy P.G."/>
        </authorList>
    </citation>
    <scope>NUCLEOTIDE SEQUENCE</scope>
    <source>
        <strain evidence="2">FC203</strain>
    </source>
</reference>
<sequence length="511" mass="56393">MPTGLAVEAVDGAAPRAGIQGFSTEGMSLEQVALLRHESNQDQNRDPEVEELLKGAVHGGPKSEVPRTSDAYEGTGPMKRSFDNRFPPRATPAKKVKLEGAADPSSKALPSRSKPAYTPREHTKSQAKVKRDARRRELQLQSRARKAEELKSKGGLDALTFRTSSTGWQGTNYGSTKEGKELIAQWEDYSILLRLKDFDRVPYCGLKTRIRDSQGRLWLVRTFVGERIEALLPAFEKQAAAFVSTVETNRSGFTEAEMEENSRGSHWSSICGHDRNSKQVPTLAAWHSSNAEAVDALWRPDGAMFQIRQALHSVPLPEPHTSSSAIMNRVFRAEFPLLAKRYADCSQALGISPLYGHFFSFCLNSARAGVERVHCSPHVDWKNIAIGVCVVFVYGKFNSKERSWLVIWEAGLILEMPAGVFVMYPSSLFFHFNVDVCDLKLVCTDGRPPTPENSSLLDGGNGRGSCVWFNQSSMFQTAELGFATIAQAREAGVPCNSDSSSLISRGFFPLA</sequence>
<dbReference type="RefSeq" id="XP_041218776.1">
    <property type="nucleotide sequence ID" value="XM_041368348.1"/>
</dbReference>
<dbReference type="AlphaFoldDB" id="A0AAD4DSN6"/>
<name>A0AAD4DSN6_9AGAM</name>
<organism evidence="2 3">
    <name type="scientific">Suillus fuscotomentosus</name>
    <dbReference type="NCBI Taxonomy" id="1912939"/>
    <lineage>
        <taxon>Eukaryota</taxon>
        <taxon>Fungi</taxon>
        <taxon>Dikarya</taxon>
        <taxon>Basidiomycota</taxon>
        <taxon>Agaricomycotina</taxon>
        <taxon>Agaricomycetes</taxon>
        <taxon>Agaricomycetidae</taxon>
        <taxon>Boletales</taxon>
        <taxon>Suillineae</taxon>
        <taxon>Suillaceae</taxon>
        <taxon>Suillus</taxon>
    </lineage>
</organism>
<proteinExistence type="predicted"/>